<dbReference type="Proteomes" id="UP000440694">
    <property type="component" value="Unassembled WGS sequence"/>
</dbReference>
<protein>
    <submittedName>
        <fullName evidence="2">Uncharacterized protein</fullName>
    </submittedName>
</protein>
<name>A0A6I3KID4_9HYPH</name>
<reference evidence="2 3" key="1">
    <citation type="submission" date="2019-11" db="EMBL/GenBank/DDBJ databases">
        <title>Identification of a novel strain.</title>
        <authorList>
            <person name="Xu Q."/>
            <person name="Wang G."/>
        </authorList>
    </citation>
    <scope>NUCLEOTIDE SEQUENCE [LARGE SCALE GENOMIC DNA]</scope>
    <source>
        <strain evidence="3">xq</strain>
    </source>
</reference>
<accession>A0A6I3KID4</accession>
<feature type="coiled-coil region" evidence="1">
    <location>
        <begin position="6"/>
        <end position="33"/>
    </location>
</feature>
<dbReference type="RefSeq" id="WP_154738570.1">
    <property type="nucleotide sequence ID" value="NZ_WMBQ01000001.1"/>
</dbReference>
<evidence type="ECO:0000313" key="2">
    <source>
        <dbReference type="EMBL" id="MTD94099.1"/>
    </source>
</evidence>
<keyword evidence="1" id="KW-0175">Coiled coil</keyword>
<evidence type="ECO:0000313" key="3">
    <source>
        <dbReference type="Proteomes" id="UP000440694"/>
    </source>
</evidence>
<sequence length="72" mass="8072">MAQGVALADRIRAEKLKEQIRVLEKEQGEIAARFASYDTSSATERRAAHLAFAENRAMIGRLSQELLRLVCI</sequence>
<proteinExistence type="predicted"/>
<keyword evidence="3" id="KW-1185">Reference proteome</keyword>
<gene>
    <name evidence="2" type="ORF">GIW81_07075</name>
</gene>
<dbReference type="EMBL" id="WMBQ01000001">
    <property type="protein sequence ID" value="MTD94099.1"/>
    <property type="molecule type" value="Genomic_DNA"/>
</dbReference>
<dbReference type="AlphaFoldDB" id="A0A6I3KID4"/>
<comment type="caution">
    <text evidence="2">The sequence shown here is derived from an EMBL/GenBank/DDBJ whole genome shotgun (WGS) entry which is preliminary data.</text>
</comment>
<organism evidence="2 3">
    <name type="scientific">Hyphomicrobium album</name>
    <dbReference type="NCBI Taxonomy" id="2665159"/>
    <lineage>
        <taxon>Bacteria</taxon>
        <taxon>Pseudomonadati</taxon>
        <taxon>Pseudomonadota</taxon>
        <taxon>Alphaproteobacteria</taxon>
        <taxon>Hyphomicrobiales</taxon>
        <taxon>Hyphomicrobiaceae</taxon>
        <taxon>Hyphomicrobium</taxon>
    </lineage>
</organism>
<evidence type="ECO:0000256" key="1">
    <source>
        <dbReference type="SAM" id="Coils"/>
    </source>
</evidence>